<keyword evidence="2" id="KW-1185">Reference proteome</keyword>
<name>A0A392TJY5_9FABA</name>
<evidence type="ECO:0000313" key="2">
    <source>
        <dbReference type="Proteomes" id="UP000265520"/>
    </source>
</evidence>
<dbReference type="AlphaFoldDB" id="A0A392TJY5"/>
<comment type="caution">
    <text evidence="1">The sequence shown here is derived from an EMBL/GenBank/DDBJ whole genome shotgun (WGS) entry which is preliminary data.</text>
</comment>
<reference evidence="1 2" key="1">
    <citation type="journal article" date="2018" name="Front. Plant Sci.">
        <title>Red Clover (Trifolium pratense) and Zigzag Clover (T. medium) - A Picture of Genomic Similarities and Differences.</title>
        <authorList>
            <person name="Dluhosova J."/>
            <person name="Istvanek J."/>
            <person name="Nedelnik J."/>
            <person name="Repkova J."/>
        </authorList>
    </citation>
    <scope>NUCLEOTIDE SEQUENCE [LARGE SCALE GENOMIC DNA]</scope>
    <source>
        <strain evidence="2">cv. 10/8</strain>
        <tissue evidence="1">Leaf</tissue>
    </source>
</reference>
<dbReference type="Proteomes" id="UP000265520">
    <property type="component" value="Unassembled WGS sequence"/>
</dbReference>
<feature type="non-terminal residue" evidence="1">
    <location>
        <position position="57"/>
    </location>
</feature>
<protein>
    <submittedName>
        <fullName evidence="1">Uncharacterized protein</fullName>
    </submittedName>
</protein>
<proteinExistence type="predicted"/>
<organism evidence="1 2">
    <name type="scientific">Trifolium medium</name>
    <dbReference type="NCBI Taxonomy" id="97028"/>
    <lineage>
        <taxon>Eukaryota</taxon>
        <taxon>Viridiplantae</taxon>
        <taxon>Streptophyta</taxon>
        <taxon>Embryophyta</taxon>
        <taxon>Tracheophyta</taxon>
        <taxon>Spermatophyta</taxon>
        <taxon>Magnoliopsida</taxon>
        <taxon>eudicotyledons</taxon>
        <taxon>Gunneridae</taxon>
        <taxon>Pentapetalae</taxon>
        <taxon>rosids</taxon>
        <taxon>fabids</taxon>
        <taxon>Fabales</taxon>
        <taxon>Fabaceae</taxon>
        <taxon>Papilionoideae</taxon>
        <taxon>50 kb inversion clade</taxon>
        <taxon>NPAAA clade</taxon>
        <taxon>Hologalegina</taxon>
        <taxon>IRL clade</taxon>
        <taxon>Trifolieae</taxon>
        <taxon>Trifolium</taxon>
    </lineage>
</organism>
<accession>A0A392TJY5</accession>
<evidence type="ECO:0000313" key="1">
    <source>
        <dbReference type="EMBL" id="MCI60430.1"/>
    </source>
</evidence>
<sequence>MASTGETMAESFGLLASTGESHRDRRYLSLGLAQRTLKNRYGRYLSLEARSATKHEH</sequence>
<dbReference type="EMBL" id="LXQA010581315">
    <property type="protein sequence ID" value="MCI60430.1"/>
    <property type="molecule type" value="Genomic_DNA"/>
</dbReference>